<name>A0A1F7UAA6_9BACT</name>
<comment type="caution">
    <text evidence="1">The sequence shown here is derived from an EMBL/GenBank/DDBJ whole genome shotgun (WGS) entry which is preliminary data.</text>
</comment>
<dbReference type="AlphaFoldDB" id="A0A1F7UAA6"/>
<organism evidence="1 2">
    <name type="scientific">Candidatus Uhrbacteria bacterium RIFCSPHIGHO2_02_FULL_60_10</name>
    <dbReference type="NCBI Taxonomy" id="1802392"/>
    <lineage>
        <taxon>Bacteria</taxon>
        <taxon>Candidatus Uhriibacteriota</taxon>
    </lineage>
</organism>
<reference evidence="1 2" key="1">
    <citation type="journal article" date="2016" name="Nat. Commun.">
        <title>Thousands of microbial genomes shed light on interconnected biogeochemical processes in an aquifer system.</title>
        <authorList>
            <person name="Anantharaman K."/>
            <person name="Brown C.T."/>
            <person name="Hug L.A."/>
            <person name="Sharon I."/>
            <person name="Castelle C.J."/>
            <person name="Probst A.J."/>
            <person name="Thomas B.C."/>
            <person name="Singh A."/>
            <person name="Wilkins M.J."/>
            <person name="Karaoz U."/>
            <person name="Brodie E.L."/>
            <person name="Williams K.H."/>
            <person name="Hubbard S.S."/>
            <person name="Banfield J.F."/>
        </authorList>
    </citation>
    <scope>NUCLEOTIDE SEQUENCE [LARGE SCALE GENOMIC DNA]</scope>
</reference>
<evidence type="ECO:0000313" key="2">
    <source>
        <dbReference type="Proteomes" id="UP000177088"/>
    </source>
</evidence>
<dbReference type="EMBL" id="MGEA01000009">
    <property type="protein sequence ID" value="OGL74728.1"/>
    <property type="molecule type" value="Genomic_DNA"/>
</dbReference>
<dbReference type="Proteomes" id="UP000177088">
    <property type="component" value="Unassembled WGS sequence"/>
</dbReference>
<evidence type="ECO:0000313" key="1">
    <source>
        <dbReference type="EMBL" id="OGL74728.1"/>
    </source>
</evidence>
<proteinExistence type="predicted"/>
<protein>
    <submittedName>
        <fullName evidence="1">Uncharacterized protein</fullName>
    </submittedName>
</protein>
<sequence>MPMTVTLQIMLICAVLMFTATSGTSLVAIACPLVILAGTMNFLVNKRRWNFHHEHLEAMRSHSGYLTLFMRYMRSEAAGAKNAVIGDQAPLRIAQKKLASRLEEVQALAVRIEANTAAEKDERLLRVLRPGLKEARELEAFITRVKTKVDDRIAGIKAFFDECDSRITCLEAPIRIMTLRAELDLHRQAADEEALEAEAAMTQALVDLQTRWIALQQTANTYVPRAVAKAFAVTADNDEKQNLETLEAAMDKVFDTLPPPPKAVGIN</sequence>
<gene>
    <name evidence="1" type="ORF">A3C96_03915</name>
</gene>
<accession>A0A1F7UAA6</accession>